<proteinExistence type="predicted"/>
<dbReference type="Proteomes" id="UP001596116">
    <property type="component" value="Unassembled WGS sequence"/>
</dbReference>
<evidence type="ECO:0000313" key="3">
    <source>
        <dbReference type="EMBL" id="MFC6034391.1"/>
    </source>
</evidence>
<evidence type="ECO:0000256" key="2">
    <source>
        <dbReference type="SAM" id="SignalP"/>
    </source>
</evidence>
<evidence type="ECO:0008006" key="5">
    <source>
        <dbReference type="Google" id="ProtNLM"/>
    </source>
</evidence>
<reference evidence="3 4" key="1">
    <citation type="submission" date="2024-09" db="EMBL/GenBank/DDBJ databases">
        <authorList>
            <person name="Zhang Z.-H."/>
        </authorList>
    </citation>
    <scope>NUCLEOTIDE SEQUENCE [LARGE SCALE GENOMIC DNA]</scope>
    <source>
        <strain evidence="3 4">HHTR114</strain>
    </source>
</reference>
<gene>
    <name evidence="3" type="ORF">ACFMB1_02485</name>
</gene>
<feature type="chain" id="PRO_5045850224" description="DUF4136 domain-containing protein" evidence="2">
    <location>
        <begin position="26"/>
        <end position="258"/>
    </location>
</feature>
<feature type="region of interest" description="Disordered" evidence="1">
    <location>
        <begin position="171"/>
        <end position="193"/>
    </location>
</feature>
<dbReference type="RefSeq" id="WP_379880289.1">
    <property type="nucleotide sequence ID" value="NZ_JBHPON010000001.1"/>
</dbReference>
<keyword evidence="2" id="KW-0732">Signal</keyword>
<accession>A0ABW1KTL9</accession>
<protein>
    <recommendedName>
        <fullName evidence="5">DUF4136 domain-containing protein</fullName>
    </recommendedName>
</protein>
<keyword evidence="4" id="KW-1185">Reference proteome</keyword>
<comment type="caution">
    <text evidence="3">The sequence shown here is derived from an EMBL/GenBank/DDBJ whole genome shotgun (WGS) entry which is preliminary data.</text>
</comment>
<name>A0ABW1KTL9_9PROT</name>
<dbReference type="EMBL" id="JBHPON010000001">
    <property type="protein sequence ID" value="MFC6034391.1"/>
    <property type="molecule type" value="Genomic_DNA"/>
</dbReference>
<organism evidence="3 4">
    <name type="scientific">Hyphococcus aureus</name>
    <dbReference type="NCBI Taxonomy" id="2666033"/>
    <lineage>
        <taxon>Bacteria</taxon>
        <taxon>Pseudomonadati</taxon>
        <taxon>Pseudomonadota</taxon>
        <taxon>Alphaproteobacteria</taxon>
        <taxon>Parvularculales</taxon>
        <taxon>Parvularculaceae</taxon>
        <taxon>Hyphococcus</taxon>
    </lineage>
</organism>
<evidence type="ECO:0000256" key="1">
    <source>
        <dbReference type="SAM" id="MobiDB-lite"/>
    </source>
</evidence>
<evidence type="ECO:0000313" key="4">
    <source>
        <dbReference type="Proteomes" id="UP001596116"/>
    </source>
</evidence>
<feature type="signal peptide" evidence="2">
    <location>
        <begin position="1"/>
        <end position="25"/>
    </location>
</feature>
<sequence length="258" mass="26920">MTVFQVEFRKALLCSVAVATSALFAAGVAVSASAQESDQGDVGGDAVLNAAPHPVAAEAAAGGALPASSASVGITHVGWLRAFSSGPLPADAQFFMPDYYESELEEAVRGEITSYLSASGAKVSAQDETGLRISYSASLKNFGDKKEGFPQSRIRLEPERGVDTRDPAVVRTQQPESGLRPAIALGPAPDKKETRPSVRVTIYILQDGKRLWSGFAESSLDAMGPRDTAHMLTRALTANWGATASIDDGAVLSDGAAH</sequence>